<sequence length="470" mass="51480">MKKIVSIDIGSTWTKGGLFVLADKNLKLEKRLAVPTTQNNLVRGFSQALTDLLRKDENTPLKELVGAAEIYFSSSAKGGLRIAAIGLVPDLTLQLARLAAMSAGGKVMASFAFSLTRNDLATLEKLQPDILLFSGGTDGGNSQYILENARKLAGSALTCPVVYAGNRAVAEEVVELLNNKEVIVTENLMPEVGQVNLEPAREKIRDIFLKRIVSGRGLAEIVELFGSQPRPTPLAVFELVSAIPVHQPGWSDLAAIDIGGATTDFYSNTESYLETDTVVLKGIREPRVKRTVEGDLGMRVSAQSLLDSGWPYLEERLQELGLGAESLKAYVDRISRDLDYLPGSEEEGLFDRLLAETCVFYSALRHIGGWKETYTPQGRVYVQTGKDLRRVKAVIGSGGFLSAATTAQIMRHPLLKLKTYGQERKLLPEKPEFYADRQYLFSLLGNLVEKYPAEATALAVASLEKLNDEE</sequence>
<dbReference type="EMBL" id="QUAH01000012">
    <property type="protein sequence ID" value="RFT15184.1"/>
    <property type="molecule type" value="Genomic_DNA"/>
</dbReference>
<dbReference type="Proteomes" id="UP000257323">
    <property type="component" value="Unassembled WGS sequence"/>
</dbReference>
<organism evidence="1 2">
    <name type="scientific">Candidatus Saccharicenans subterraneus</name>
    <dbReference type="NCBI Taxonomy" id="2508984"/>
    <lineage>
        <taxon>Bacteria</taxon>
        <taxon>Candidatus Aminicenantota</taxon>
        <taxon>Candidatus Aminicenantia</taxon>
        <taxon>Candidatus Aminicenantales</taxon>
        <taxon>Candidatus Saccharicenantaceae</taxon>
        <taxon>Candidatus Saccharicenans</taxon>
    </lineage>
</organism>
<protein>
    <submittedName>
        <fullName evidence="1">Methylaspartate mutase</fullName>
    </submittedName>
</protein>
<proteinExistence type="predicted"/>
<dbReference type="PIRSF" id="PIRSF004729">
    <property type="entry name" value="MutL"/>
    <property type="match status" value="1"/>
</dbReference>
<dbReference type="AlphaFoldDB" id="A0A3E2BKG7"/>
<evidence type="ECO:0000313" key="1">
    <source>
        <dbReference type="EMBL" id="RFT15184.1"/>
    </source>
</evidence>
<evidence type="ECO:0000313" key="2">
    <source>
        <dbReference type="Proteomes" id="UP000257323"/>
    </source>
</evidence>
<accession>A0A3E2BKG7</accession>
<dbReference type="NCBIfam" id="NF040745">
    <property type="entry name" value="accessory_GlmL"/>
    <property type="match status" value="1"/>
</dbReference>
<comment type="caution">
    <text evidence="1">The sequence shown here is derived from an EMBL/GenBank/DDBJ whole genome shotgun (WGS) entry which is preliminary data.</text>
</comment>
<dbReference type="NCBIfam" id="TIGR01319">
    <property type="entry name" value="glmL_fam"/>
    <property type="match status" value="1"/>
</dbReference>
<dbReference type="Pfam" id="PF13941">
    <property type="entry name" value="MutL"/>
    <property type="match status" value="1"/>
</dbReference>
<dbReference type="InterPro" id="IPR006230">
    <property type="entry name" value="MutL"/>
</dbReference>
<name>A0A3E2BKG7_9BACT</name>
<gene>
    <name evidence="1" type="ORF">OP8BY_0648</name>
</gene>
<reference evidence="1 2" key="1">
    <citation type="submission" date="2018-08" db="EMBL/GenBank/DDBJ databases">
        <title>Genome analysis of the thermophilic bacterium of the candidate phylum Aminicenantes from deep subsurface aquifer revealed its physiology and ecological role.</title>
        <authorList>
            <person name="Kadnikov V.V."/>
            <person name="Mardanov A.V."/>
            <person name="Beletsky A.V."/>
            <person name="Karnachuk O.V."/>
            <person name="Ravin N.V."/>
        </authorList>
    </citation>
    <scope>NUCLEOTIDE SEQUENCE [LARGE SCALE GENOMIC DNA]</scope>
    <source>
        <strain evidence="1">BY38</strain>
    </source>
</reference>